<dbReference type="Proteomes" id="UP000050525">
    <property type="component" value="Unassembled WGS sequence"/>
</dbReference>
<reference evidence="1 2" key="1">
    <citation type="journal article" date="2012" name="Genome Biol.">
        <title>Sequencing three crocodilian genomes to illuminate the evolution of archosaurs and amniotes.</title>
        <authorList>
            <person name="St John J.A."/>
            <person name="Braun E.L."/>
            <person name="Isberg S.R."/>
            <person name="Miles L.G."/>
            <person name="Chong A.Y."/>
            <person name="Gongora J."/>
            <person name="Dalzell P."/>
            <person name="Moran C."/>
            <person name="Bed'hom B."/>
            <person name="Abzhanov A."/>
            <person name="Burgess S.C."/>
            <person name="Cooksey A.M."/>
            <person name="Castoe T.A."/>
            <person name="Crawford N.G."/>
            <person name="Densmore L.D."/>
            <person name="Drew J.C."/>
            <person name="Edwards S.V."/>
            <person name="Faircloth B.C."/>
            <person name="Fujita M.K."/>
            <person name="Greenwold M.J."/>
            <person name="Hoffmann F.G."/>
            <person name="Howard J.M."/>
            <person name="Iguchi T."/>
            <person name="Janes D.E."/>
            <person name="Khan S.Y."/>
            <person name="Kohno S."/>
            <person name="de Koning A.J."/>
            <person name="Lance S.L."/>
            <person name="McCarthy F.M."/>
            <person name="McCormack J.E."/>
            <person name="Merchant M.E."/>
            <person name="Peterson D.G."/>
            <person name="Pollock D.D."/>
            <person name="Pourmand N."/>
            <person name="Raney B.J."/>
            <person name="Roessler K.A."/>
            <person name="Sanford J.R."/>
            <person name="Sawyer R.H."/>
            <person name="Schmidt C.J."/>
            <person name="Triplett E.W."/>
            <person name="Tuberville T.D."/>
            <person name="Venegas-Anaya M."/>
            <person name="Howard J.T."/>
            <person name="Jarvis E.D."/>
            <person name="Guillette L.J.Jr."/>
            <person name="Glenn T.C."/>
            <person name="Green R.E."/>
            <person name="Ray D.A."/>
        </authorList>
    </citation>
    <scope>NUCLEOTIDE SEQUENCE [LARGE SCALE GENOMIC DNA]</scope>
    <source>
        <strain evidence="1">KSC_2009_1</strain>
    </source>
</reference>
<dbReference type="AlphaFoldDB" id="A0A151MK98"/>
<proteinExistence type="predicted"/>
<keyword evidence="2" id="KW-1185">Reference proteome</keyword>
<evidence type="ECO:0000313" key="1">
    <source>
        <dbReference type="EMBL" id="KYO24946.1"/>
    </source>
</evidence>
<comment type="caution">
    <text evidence="1">The sequence shown here is derived from an EMBL/GenBank/DDBJ whole genome shotgun (WGS) entry which is preliminary data.</text>
</comment>
<protein>
    <submittedName>
        <fullName evidence="1">Uncharacterized protein</fullName>
    </submittedName>
</protein>
<dbReference type="EMBL" id="AKHW03005996">
    <property type="protein sequence ID" value="KYO24946.1"/>
    <property type="molecule type" value="Genomic_DNA"/>
</dbReference>
<accession>A0A151MK98</accession>
<sequence>MMIVVITDLLIRPHLFPSRNYISISKCGSNQHANDTDLYNPNLGICTNVHCTWSTIKWLTLSHVIIDQEQHVYVFARAMSHMWKLV</sequence>
<name>A0A151MK98_ALLMI</name>
<evidence type="ECO:0000313" key="2">
    <source>
        <dbReference type="Proteomes" id="UP000050525"/>
    </source>
</evidence>
<organism evidence="1 2">
    <name type="scientific">Alligator mississippiensis</name>
    <name type="common">American alligator</name>
    <dbReference type="NCBI Taxonomy" id="8496"/>
    <lineage>
        <taxon>Eukaryota</taxon>
        <taxon>Metazoa</taxon>
        <taxon>Chordata</taxon>
        <taxon>Craniata</taxon>
        <taxon>Vertebrata</taxon>
        <taxon>Euteleostomi</taxon>
        <taxon>Archelosauria</taxon>
        <taxon>Archosauria</taxon>
        <taxon>Crocodylia</taxon>
        <taxon>Alligatoridae</taxon>
        <taxon>Alligatorinae</taxon>
        <taxon>Alligator</taxon>
    </lineage>
</organism>
<gene>
    <name evidence="1" type="ORF">Y1Q_0023804</name>
</gene>